<sequence length="325" mass="34900">MLDSEQGGHGVAVGSGLHRVLASADGSTASHSVPFLSELQHSKAAPELRMSRLGGFLPPAALAAELSRRSKLLDDATEQHEKAVESLVRDQARLDHARNGAAAKAAARAAAAAKCSDVDTELQVAKYMAEYWASAWERKEGEAAEAAAVLHRAETELRQANSAVEAVRKQTGAVIEAKEDADAHLAAATAAYEKAQKKGSRSRSRGPRSPPANVRVPFGLQRQFEDALLACLEARRPPFNVSFINDRMKRLNPRWNCQADLGCSFSHLCQQMQRNGVLQLLRGSDGTWEVAGSRLQARARPPGGPPPPRRSPPAAADGGDRWVMG</sequence>
<keyword evidence="2" id="KW-0647">Proteasome</keyword>
<comment type="caution">
    <text evidence="2">The sequence shown here is derived from an EMBL/GenBank/DDBJ whole genome shotgun (WGS) entry which is preliminary data.</text>
</comment>
<evidence type="ECO:0000256" key="1">
    <source>
        <dbReference type="SAM" id="MobiDB-lite"/>
    </source>
</evidence>
<protein>
    <submittedName>
        <fullName evidence="2">Proteasome subunit alpha type-4</fullName>
    </submittedName>
</protein>
<feature type="region of interest" description="Disordered" evidence="1">
    <location>
        <begin position="190"/>
        <end position="215"/>
    </location>
</feature>
<feature type="compositionally biased region" description="Basic residues" evidence="1">
    <location>
        <begin position="197"/>
        <end position="206"/>
    </location>
</feature>
<dbReference type="Proteomes" id="UP000239899">
    <property type="component" value="Unassembled WGS sequence"/>
</dbReference>
<dbReference type="OrthoDB" id="10678252at2759"/>
<keyword evidence="3" id="KW-1185">Reference proteome</keyword>
<evidence type="ECO:0000313" key="3">
    <source>
        <dbReference type="Proteomes" id="UP000239899"/>
    </source>
</evidence>
<accession>A0A2P6TMP7</accession>
<dbReference type="GO" id="GO:0000502">
    <property type="term" value="C:proteasome complex"/>
    <property type="evidence" value="ECO:0007669"/>
    <property type="project" value="UniProtKB-KW"/>
</dbReference>
<reference evidence="2 3" key="1">
    <citation type="journal article" date="2018" name="Plant J.">
        <title>Genome sequences of Chlorella sorokiniana UTEX 1602 and Micractinium conductrix SAG 241.80: implications to maltose excretion by a green alga.</title>
        <authorList>
            <person name="Arriola M.B."/>
            <person name="Velmurugan N."/>
            <person name="Zhang Y."/>
            <person name="Plunkett M.H."/>
            <person name="Hondzo H."/>
            <person name="Barney B.M."/>
        </authorList>
    </citation>
    <scope>NUCLEOTIDE SEQUENCE [LARGE SCALE GENOMIC DNA]</scope>
    <source>
        <strain evidence="3">UTEX 1602</strain>
    </source>
</reference>
<proteinExistence type="predicted"/>
<gene>
    <name evidence="2" type="ORF">C2E21_5751</name>
</gene>
<feature type="compositionally biased region" description="Pro residues" evidence="1">
    <location>
        <begin position="302"/>
        <end position="311"/>
    </location>
</feature>
<evidence type="ECO:0000313" key="2">
    <source>
        <dbReference type="EMBL" id="PRW45602.1"/>
    </source>
</evidence>
<feature type="region of interest" description="Disordered" evidence="1">
    <location>
        <begin position="294"/>
        <end position="325"/>
    </location>
</feature>
<dbReference type="EMBL" id="LHPG02000011">
    <property type="protein sequence ID" value="PRW45602.1"/>
    <property type="molecule type" value="Genomic_DNA"/>
</dbReference>
<dbReference type="AlphaFoldDB" id="A0A2P6TMP7"/>
<organism evidence="2 3">
    <name type="scientific">Chlorella sorokiniana</name>
    <name type="common">Freshwater green alga</name>
    <dbReference type="NCBI Taxonomy" id="3076"/>
    <lineage>
        <taxon>Eukaryota</taxon>
        <taxon>Viridiplantae</taxon>
        <taxon>Chlorophyta</taxon>
        <taxon>core chlorophytes</taxon>
        <taxon>Trebouxiophyceae</taxon>
        <taxon>Chlorellales</taxon>
        <taxon>Chlorellaceae</taxon>
        <taxon>Chlorella clade</taxon>
        <taxon>Chlorella</taxon>
    </lineage>
</organism>
<name>A0A2P6TMP7_CHLSO</name>